<comment type="caution">
    <text evidence="3">The sequence shown here is derived from an EMBL/GenBank/DDBJ whole genome shotgun (WGS) entry which is preliminary data.</text>
</comment>
<evidence type="ECO:0000256" key="1">
    <source>
        <dbReference type="SAM" id="MobiDB-lite"/>
    </source>
</evidence>
<organism evidence="3 4">
    <name type="scientific">Thalassiosira oceanica</name>
    <name type="common">Marine diatom</name>
    <dbReference type="NCBI Taxonomy" id="159749"/>
    <lineage>
        <taxon>Eukaryota</taxon>
        <taxon>Sar</taxon>
        <taxon>Stramenopiles</taxon>
        <taxon>Ochrophyta</taxon>
        <taxon>Bacillariophyta</taxon>
        <taxon>Coscinodiscophyceae</taxon>
        <taxon>Thalassiosirophycidae</taxon>
        <taxon>Thalassiosirales</taxon>
        <taxon>Thalassiosiraceae</taxon>
        <taxon>Thalassiosira</taxon>
    </lineage>
</organism>
<evidence type="ECO:0000256" key="2">
    <source>
        <dbReference type="SAM" id="Phobius"/>
    </source>
</evidence>
<protein>
    <submittedName>
        <fullName evidence="3">Uncharacterized protein</fullName>
    </submittedName>
</protein>
<gene>
    <name evidence="3" type="ORF">THAOC_21151</name>
</gene>
<feature type="region of interest" description="Disordered" evidence="1">
    <location>
        <begin position="1"/>
        <end position="35"/>
    </location>
</feature>
<dbReference type="AlphaFoldDB" id="K0S1T1"/>
<keyword evidence="2" id="KW-1133">Transmembrane helix</keyword>
<feature type="compositionally biased region" description="Low complexity" evidence="1">
    <location>
        <begin position="14"/>
        <end position="35"/>
    </location>
</feature>
<accession>K0S1T1</accession>
<reference evidence="3 4" key="1">
    <citation type="journal article" date="2012" name="Genome Biol.">
        <title>Genome and low-iron response of an oceanic diatom adapted to chronic iron limitation.</title>
        <authorList>
            <person name="Lommer M."/>
            <person name="Specht M."/>
            <person name="Roy A.S."/>
            <person name="Kraemer L."/>
            <person name="Andreson R."/>
            <person name="Gutowska M.A."/>
            <person name="Wolf J."/>
            <person name="Bergner S.V."/>
            <person name="Schilhabel M.B."/>
            <person name="Klostermeier U.C."/>
            <person name="Beiko R.G."/>
            <person name="Rosenstiel P."/>
            <person name="Hippler M."/>
            <person name="Laroche J."/>
        </authorList>
    </citation>
    <scope>NUCLEOTIDE SEQUENCE [LARGE SCALE GENOMIC DNA]</scope>
    <source>
        <strain evidence="3 4">CCMP1005</strain>
    </source>
</reference>
<evidence type="ECO:0000313" key="3">
    <source>
        <dbReference type="EMBL" id="EJK58704.1"/>
    </source>
</evidence>
<dbReference type="EMBL" id="AGNL01024454">
    <property type="protein sequence ID" value="EJK58704.1"/>
    <property type="molecule type" value="Genomic_DNA"/>
</dbReference>
<feature type="compositionally biased region" description="Basic and acidic residues" evidence="1">
    <location>
        <begin position="73"/>
        <end position="85"/>
    </location>
</feature>
<evidence type="ECO:0000313" key="4">
    <source>
        <dbReference type="Proteomes" id="UP000266841"/>
    </source>
</evidence>
<dbReference type="Proteomes" id="UP000266841">
    <property type="component" value="Unassembled WGS sequence"/>
</dbReference>
<proteinExistence type="predicted"/>
<sequence length="113" mass="11547">MPKALLPNPPSPTSQGSSESVRSQSSSSSSSSSLSGNTAALIVGLSCFCAVLLALLLLTLKGGINNRQRKTKEFLTQHSDSKIVSDAKTGSSSNAGGGHEDQKEGKASDAEIV</sequence>
<feature type="transmembrane region" description="Helical" evidence="2">
    <location>
        <begin position="39"/>
        <end position="60"/>
    </location>
</feature>
<keyword evidence="2" id="KW-0472">Membrane</keyword>
<keyword evidence="4" id="KW-1185">Reference proteome</keyword>
<keyword evidence="2" id="KW-0812">Transmembrane</keyword>
<name>K0S1T1_THAOC</name>
<feature type="compositionally biased region" description="Basic and acidic residues" evidence="1">
    <location>
        <begin position="98"/>
        <end position="113"/>
    </location>
</feature>
<feature type="region of interest" description="Disordered" evidence="1">
    <location>
        <begin position="73"/>
        <end position="113"/>
    </location>
</feature>